<feature type="domain" description="Ig-like" evidence="2">
    <location>
        <begin position="1028"/>
        <end position="1118"/>
    </location>
</feature>
<feature type="domain" description="Ig-like" evidence="2">
    <location>
        <begin position="757"/>
        <end position="818"/>
    </location>
</feature>
<feature type="domain" description="Ig-like" evidence="2">
    <location>
        <begin position="490"/>
        <end position="585"/>
    </location>
</feature>
<evidence type="ECO:0000259" key="2">
    <source>
        <dbReference type="PROSITE" id="PS50835"/>
    </source>
</evidence>
<feature type="domain" description="Ig-like" evidence="2">
    <location>
        <begin position="1140"/>
        <end position="1229"/>
    </location>
</feature>
<dbReference type="Proteomes" id="UP001476798">
    <property type="component" value="Unassembled WGS sequence"/>
</dbReference>
<feature type="domain" description="Ig-like" evidence="2">
    <location>
        <begin position="665"/>
        <end position="755"/>
    </location>
</feature>
<feature type="domain" description="Ig-like" evidence="2">
    <location>
        <begin position="2234"/>
        <end position="2324"/>
    </location>
</feature>
<evidence type="ECO:0000256" key="1">
    <source>
        <dbReference type="ARBA" id="ARBA00023157"/>
    </source>
</evidence>
<organism evidence="3 4">
    <name type="scientific">Goodea atripinnis</name>
    <dbReference type="NCBI Taxonomy" id="208336"/>
    <lineage>
        <taxon>Eukaryota</taxon>
        <taxon>Metazoa</taxon>
        <taxon>Chordata</taxon>
        <taxon>Craniata</taxon>
        <taxon>Vertebrata</taxon>
        <taxon>Euteleostomi</taxon>
        <taxon>Actinopterygii</taxon>
        <taxon>Neopterygii</taxon>
        <taxon>Teleostei</taxon>
        <taxon>Neoteleostei</taxon>
        <taxon>Acanthomorphata</taxon>
        <taxon>Ovalentaria</taxon>
        <taxon>Atherinomorphae</taxon>
        <taxon>Cyprinodontiformes</taxon>
        <taxon>Goodeidae</taxon>
        <taxon>Goodea</taxon>
    </lineage>
</organism>
<feature type="domain" description="Ig-like" evidence="2">
    <location>
        <begin position="2129"/>
        <end position="2201"/>
    </location>
</feature>
<keyword evidence="4" id="KW-1185">Reference proteome</keyword>
<feature type="domain" description="Ig-like" evidence="2">
    <location>
        <begin position="2326"/>
        <end position="2416"/>
    </location>
</feature>
<dbReference type="Gene3D" id="2.60.40.10">
    <property type="entry name" value="Immunoglobulins"/>
    <property type="match status" value="16"/>
</dbReference>
<evidence type="ECO:0000313" key="3">
    <source>
        <dbReference type="EMBL" id="MEQ2173687.1"/>
    </source>
</evidence>
<dbReference type="SMART" id="SM00408">
    <property type="entry name" value="IGc2"/>
    <property type="match status" value="11"/>
</dbReference>
<dbReference type="Pfam" id="PF07679">
    <property type="entry name" value="I-set"/>
    <property type="match status" value="15"/>
</dbReference>
<dbReference type="InterPro" id="IPR003598">
    <property type="entry name" value="Ig_sub2"/>
</dbReference>
<dbReference type="InterPro" id="IPR036179">
    <property type="entry name" value="Ig-like_dom_sf"/>
</dbReference>
<protein>
    <recommendedName>
        <fullName evidence="2">Ig-like domain-containing protein</fullName>
    </recommendedName>
</protein>
<dbReference type="InterPro" id="IPR003599">
    <property type="entry name" value="Ig_sub"/>
</dbReference>
<dbReference type="InterPro" id="IPR007110">
    <property type="entry name" value="Ig-like_dom"/>
</dbReference>
<dbReference type="PROSITE" id="PS50835">
    <property type="entry name" value="IG_LIKE"/>
    <property type="match status" value="10"/>
</dbReference>
<reference evidence="3 4" key="1">
    <citation type="submission" date="2021-06" db="EMBL/GenBank/DDBJ databases">
        <authorList>
            <person name="Palmer J.M."/>
        </authorList>
    </citation>
    <scope>NUCLEOTIDE SEQUENCE [LARGE SCALE GENOMIC DNA]</scope>
    <source>
        <strain evidence="3 4">GA_2019</strain>
        <tissue evidence="3">Muscle</tissue>
    </source>
</reference>
<dbReference type="PANTHER" id="PTHR47633:SF3">
    <property type="entry name" value="STRIATED MUSCLE PREFERENTIALLY EXPRESSED PROTEIN KINASE"/>
    <property type="match status" value="1"/>
</dbReference>
<dbReference type="SUPFAM" id="SSF48726">
    <property type="entry name" value="Immunoglobulin"/>
    <property type="match status" value="15"/>
</dbReference>
<dbReference type="InterPro" id="IPR013098">
    <property type="entry name" value="Ig_I-set"/>
</dbReference>
<dbReference type="EMBL" id="JAHRIO010049977">
    <property type="protein sequence ID" value="MEQ2173687.1"/>
    <property type="molecule type" value="Genomic_DNA"/>
</dbReference>
<name>A0ABV0NQK5_9TELE</name>
<feature type="domain" description="Ig-like" evidence="2">
    <location>
        <begin position="34"/>
        <end position="124"/>
    </location>
</feature>
<dbReference type="InterPro" id="IPR013783">
    <property type="entry name" value="Ig-like_fold"/>
</dbReference>
<keyword evidence="1" id="KW-1015">Disulfide bond</keyword>
<comment type="caution">
    <text evidence="3">The sequence shown here is derived from an EMBL/GenBank/DDBJ whole genome shotgun (WGS) entry which is preliminary data.</text>
</comment>
<gene>
    <name evidence="3" type="ORF">GOODEAATRI_000003</name>
</gene>
<evidence type="ECO:0000313" key="4">
    <source>
        <dbReference type="Proteomes" id="UP001476798"/>
    </source>
</evidence>
<dbReference type="CDD" id="cd00096">
    <property type="entry name" value="Ig"/>
    <property type="match status" value="5"/>
</dbReference>
<feature type="domain" description="Ig-like" evidence="2">
    <location>
        <begin position="896"/>
        <end position="984"/>
    </location>
</feature>
<dbReference type="PANTHER" id="PTHR47633">
    <property type="entry name" value="IMMUNOGLOBULIN"/>
    <property type="match status" value="1"/>
</dbReference>
<accession>A0ABV0NQK5</accession>
<dbReference type="SMART" id="SM00409">
    <property type="entry name" value="IG"/>
    <property type="match status" value="14"/>
</dbReference>
<proteinExistence type="predicted"/>
<sequence>METKNKLYFLTVINAMKDEEGEYLFAAGEKTCRASLTVTGGAIKKPLRDLVVADSQTAVLECQVANPSAEGKWLKDGQLVNFSENVLSEVDGAVRRLVIVITKATDIGEYTYQVATSKTTANLRVEAVKIKKTLKNLNVVETQEAVFSLELTHENVRGAQWIKNGVEIQPSDKFEISMEGTVHTLKINNCATQDESVYSFKLGKLSANARLNVETLKILKKPKDVTSLLGATAMFEVGISEDNIPVKWMFKNTELKPNEHYKMLSEKRTHKLIIQDVDNSKEGEYTVVIGHLQCTLRVTKPMKNVEVPETQVATFECEVSHFNIPSTWLKNGVEIEMSEKFRIVVQGKLHQLKIMNTSRDDSAEYMFICGNDRVSATLTVNPLSVSFPWGERTSELKVLFLSAILITTMLEDLNAQEKDTVTFEVNVNYEGITYKWLKNGVEIKSTDRCQARCKQLTHNLSIRNVHFGDSAEYTFMAGSAATTAKLYVEARVIEFTKHLKDLKITEKKRATFECEVSESNVQVMWMKDGQELEMSERYKMSSDKFVHRLVLPSVRMSDAGEYTAVAGSSMSVGHLGVEGRDVKISEPESRDITVVEKQRATFEFEVNEDEVEGHWLRNGVEIHFQEEERFNYAIIRKLHRLTISETFRSDAGEYTFIAGKNRSTMNLLIVRHMEAQTVMSGRSVRFSVHVSGLPQPQVFWYKDSQLLSTSYKCKFLHDGDEHTLLLLEVFPEDAAVYSCEAKNDYGEATSSAPLTVEDLQISWFCNDREIRQSDIFRMSHLDETCLLEISRVLPSHEGEYSCIATNSAGMVTCSATLNLDDSVSSSDTKITQRLEVQAESFSSLSVGQTAHSFEFSEVVSEASSMSLKMVEIQMESVTSVEMSSHSSFDLKLSASPQLLMEMSDITVKSGEIAAFSCSFDGQPFTGVVWDHNGQNLVDTERVRSSQSGGLLSLVIHSVDLADQGMYRCTATNHHGQNSSSARLTVEVEEETQESYYTGIKLPNKTRTLELTPETKRFSSSLERKKEKPVFLSKLPPAAAVVGETFSFTVKVSGFPKPTVQWFHNGQTITSSSVYTFIHEKDEYSLVINKVQREFEGEYSCTVSNRFGQSTCSSYLHVQLKEPECEKRVDEKTCAPTGQPPKFMKAIESVQLSEGGQCFFRYMLAGDPLPDVQWLKGSVHIEPAGFNIIVNNPDGSGFFSITSVKQEHSGVYTCKAFNPYGQDSCSAELLVFSEKAQEEHLYIQKTKGLKISLTEQSTESRSYHEKSRSDQMIYTISTEDRQIIPSEEVETLQELDVSAATLHREQLTHQAALLQSHDVHESVSFSATHPPEVLAVPSKQLHMASFLSSVQESQKITEQHSERILSPEVVELTLSKEQPSKIISATSEEVLSLTTVRVESLADRTQEHMQTSTEPRQLVCSYQVESSIPILADVSDAVERPREEKSFRVQEGVKILYSAQSAEQLLLSETHCEALPALESAVKPKIEKEQPKPVLAPVSETRVALSKEQKCETQRPEMQTIRQSKDKICKSAILTEEKYQVQAEQTVQVAPLESPLCLQALCEEKQVLNLQVISDQGVLESEGRLSNEKPPAEQADVKVSPTLLHSVTQEEQRTVVCEATSEVTAETDYASVWPKNEQPQPKYLQSIHSVSVLPKEGIIVFTKPDQQMAIPKQERARSHAASSEIQREIIADYYEDLHVSVDGIKAQFQTESRPPNLLGVSSQPLHLPKETPITDSFKTQRALIQREDQWNIMQSLNVTDTQTLEEGHTTSLHTDEKFKPEVKVEPKIPKRPVFIEEKAVATERCTIIEAAEQDFAVQIKEGQSVRQSVLLEEKRVIMEEQSSEVHKPECSTVSVQTQPKGVVYVHESQDSHTLPKELNFVLNIPKSTSMTIRHQLRDALQSAVAIDQPVLLAEVVGKLEAVDIQEVRVQRELRRTTFTYLITSPGVPLEITLSIKGEYPQTADLKSELQVALQAMVFQEQQSLTSEQHTILQIDRPQKVQVSSVPSKEMLSTVIDSVMVEESVVGFPPDASHSADLRTELAGFFHSAAIQSHTETHESRQVSWTEFSSERGVTEETTMTAVEQVPMVHVDAFVQREAREEYLSDAILISESFDSLIDHPVVTESLEDACAEINGTAVFTATIKYATKVNWFFNGQLVKSGKEFKCSEDHDTYTLVINKVVKERHQGEYVCEAENEHTLEITKLEAADRGLYVCRASNDVGMVECSMELRVVDKPNFVKPLGPVAAVVGAPLHLECQVDEDTGVTVTWTRDGRKVHQSPDCKLSFENKTVNLDILKTTLKDCGNYVCTVANEAGSASCSSSVKVQEPPIFSKRIESSTVVLGNLVKLQGVVKGSAPISIKWMKDSKLLIDDDSSVTTTFESNVPCISFASVEKKHGGKYTCIAENEAGQQKCEAVLTIQG</sequence>